<evidence type="ECO:0000313" key="1">
    <source>
        <dbReference type="EMBL" id="CAG7826020.1"/>
    </source>
</evidence>
<dbReference type="AlphaFoldDB" id="A0A8J2PXV1"/>
<comment type="caution">
    <text evidence="1">The sequence shown here is derived from an EMBL/GenBank/DDBJ whole genome shotgun (WGS) entry which is preliminary data.</text>
</comment>
<proteinExistence type="predicted"/>
<keyword evidence="2" id="KW-1185">Reference proteome</keyword>
<reference evidence="1" key="1">
    <citation type="submission" date="2021-06" db="EMBL/GenBank/DDBJ databases">
        <authorList>
            <person name="Hodson N. C."/>
            <person name="Mongue J. A."/>
            <person name="Jaron S. K."/>
        </authorList>
    </citation>
    <scope>NUCLEOTIDE SEQUENCE</scope>
</reference>
<dbReference type="EMBL" id="CAJVCH010538298">
    <property type="protein sequence ID" value="CAG7826020.1"/>
    <property type="molecule type" value="Genomic_DNA"/>
</dbReference>
<gene>
    <name evidence="1" type="ORF">AFUS01_LOCUS36091</name>
</gene>
<sequence length="53" mass="6286">GTYLTLMRHRLSSWTDENETPFCYRKNYLVVTTWRTLHHAEVLTNIGQAVHKP</sequence>
<protein>
    <submittedName>
        <fullName evidence="1">Uncharacterized protein</fullName>
    </submittedName>
</protein>
<organism evidence="1 2">
    <name type="scientific">Allacma fusca</name>
    <dbReference type="NCBI Taxonomy" id="39272"/>
    <lineage>
        <taxon>Eukaryota</taxon>
        <taxon>Metazoa</taxon>
        <taxon>Ecdysozoa</taxon>
        <taxon>Arthropoda</taxon>
        <taxon>Hexapoda</taxon>
        <taxon>Collembola</taxon>
        <taxon>Symphypleona</taxon>
        <taxon>Sminthuridae</taxon>
        <taxon>Allacma</taxon>
    </lineage>
</organism>
<dbReference type="Proteomes" id="UP000708208">
    <property type="component" value="Unassembled WGS sequence"/>
</dbReference>
<accession>A0A8J2PXV1</accession>
<name>A0A8J2PXV1_9HEXA</name>
<evidence type="ECO:0000313" key="2">
    <source>
        <dbReference type="Proteomes" id="UP000708208"/>
    </source>
</evidence>
<feature type="non-terminal residue" evidence="1">
    <location>
        <position position="1"/>
    </location>
</feature>